<organism evidence="5 6">
    <name type="scientific">Cannabis sativa</name>
    <name type="common">Hemp</name>
    <name type="synonym">Marijuana</name>
    <dbReference type="NCBI Taxonomy" id="3483"/>
    <lineage>
        <taxon>Eukaryota</taxon>
        <taxon>Viridiplantae</taxon>
        <taxon>Streptophyta</taxon>
        <taxon>Embryophyta</taxon>
        <taxon>Tracheophyta</taxon>
        <taxon>Spermatophyta</taxon>
        <taxon>Magnoliopsida</taxon>
        <taxon>eudicotyledons</taxon>
        <taxon>Gunneridae</taxon>
        <taxon>Pentapetalae</taxon>
        <taxon>rosids</taxon>
        <taxon>fabids</taxon>
        <taxon>Rosales</taxon>
        <taxon>Cannabaceae</taxon>
        <taxon>Cannabis</taxon>
    </lineage>
</organism>
<dbReference type="Gene3D" id="2.90.10.10">
    <property type="entry name" value="Bulb-type lectin domain"/>
    <property type="match status" value="1"/>
</dbReference>
<dbReference type="Pfam" id="PF01453">
    <property type="entry name" value="B_lectin"/>
    <property type="match status" value="1"/>
</dbReference>
<gene>
    <name evidence="5" type="ORF">G4B88_023538</name>
</gene>
<evidence type="ECO:0000259" key="4">
    <source>
        <dbReference type="PROSITE" id="PS50927"/>
    </source>
</evidence>
<dbReference type="PANTHER" id="PTHR32444:SF89">
    <property type="entry name" value="S GLYCOPROTEIN"/>
    <property type="match status" value="1"/>
</dbReference>
<dbReference type="EMBL" id="JAATIQ010000022">
    <property type="protein sequence ID" value="KAF4398944.1"/>
    <property type="molecule type" value="Genomic_DNA"/>
</dbReference>
<evidence type="ECO:0000256" key="2">
    <source>
        <dbReference type="ARBA" id="ARBA00023157"/>
    </source>
</evidence>
<keyword evidence="1" id="KW-0732">Signal</keyword>
<sequence>MILLVQWVANQEHPLSLTSSTSSAVLQINTNGNLELIQREKLQNSSSTIWSTNVDLPSNRTSSNNGNFVLRDVTSGENLWQSFENPCDTFLSGSILGFNFKTYKLTSWKSESDPSPGNFTLGIRKKTPPKIVIWINNGSKSTIYSRNGRWNKLRFTSNGNPNIYSLYKTPFNLVENVDQGTTYFNNSILYLSLNGIVMVLMKDKGDYGNV</sequence>
<evidence type="ECO:0000256" key="3">
    <source>
        <dbReference type="ARBA" id="ARBA00023180"/>
    </source>
</evidence>
<accession>A0A7J6HUF9</accession>
<evidence type="ECO:0000313" key="6">
    <source>
        <dbReference type="Proteomes" id="UP000583929"/>
    </source>
</evidence>
<proteinExistence type="predicted"/>
<evidence type="ECO:0000256" key="1">
    <source>
        <dbReference type="ARBA" id="ARBA00022729"/>
    </source>
</evidence>
<dbReference type="InterPro" id="IPR001480">
    <property type="entry name" value="Bulb-type_lectin_dom"/>
</dbReference>
<dbReference type="AlphaFoldDB" id="A0A7J6HUF9"/>
<comment type="caution">
    <text evidence="5">The sequence shown here is derived from an EMBL/GenBank/DDBJ whole genome shotgun (WGS) entry which is preliminary data.</text>
</comment>
<keyword evidence="3" id="KW-0325">Glycoprotein</keyword>
<feature type="domain" description="Bulb-type lectin" evidence="4">
    <location>
        <begin position="1"/>
        <end position="83"/>
    </location>
</feature>
<dbReference type="InterPro" id="IPR036426">
    <property type="entry name" value="Bulb-type_lectin_dom_sf"/>
</dbReference>
<protein>
    <recommendedName>
        <fullName evidence="4">Bulb-type lectin domain-containing protein</fullName>
    </recommendedName>
</protein>
<name>A0A7J6HUF9_CANSA</name>
<dbReference type="SUPFAM" id="SSF51110">
    <property type="entry name" value="alpha-D-mannose-specific plant lectins"/>
    <property type="match status" value="1"/>
</dbReference>
<dbReference type="PANTHER" id="PTHR32444">
    <property type="entry name" value="BULB-TYPE LECTIN DOMAIN-CONTAINING PROTEIN"/>
    <property type="match status" value="1"/>
</dbReference>
<dbReference type="Proteomes" id="UP000583929">
    <property type="component" value="Unassembled WGS sequence"/>
</dbReference>
<evidence type="ECO:0000313" key="5">
    <source>
        <dbReference type="EMBL" id="KAF4398944.1"/>
    </source>
</evidence>
<keyword evidence="2" id="KW-1015">Disulfide bond</keyword>
<dbReference type="PROSITE" id="PS50927">
    <property type="entry name" value="BULB_LECTIN"/>
    <property type="match status" value="1"/>
</dbReference>
<keyword evidence="6" id="KW-1185">Reference proteome</keyword>
<reference evidence="5 6" key="1">
    <citation type="journal article" date="2020" name="bioRxiv">
        <title>Sequence and annotation of 42 cannabis genomes reveals extensive copy number variation in cannabinoid synthesis and pathogen resistance genes.</title>
        <authorList>
            <person name="Mckernan K.J."/>
            <person name="Helbert Y."/>
            <person name="Kane L.T."/>
            <person name="Ebling H."/>
            <person name="Zhang L."/>
            <person name="Liu B."/>
            <person name="Eaton Z."/>
            <person name="Mclaughlin S."/>
            <person name="Kingan S."/>
            <person name="Baybayan P."/>
            <person name="Concepcion G."/>
            <person name="Jordan M."/>
            <person name="Riva A."/>
            <person name="Barbazuk W."/>
            <person name="Harkins T."/>
        </authorList>
    </citation>
    <scope>NUCLEOTIDE SEQUENCE [LARGE SCALE GENOMIC DNA]</scope>
    <source>
        <strain evidence="6">cv. Jamaican Lion 4</strain>
        <tissue evidence="5">Leaf</tissue>
    </source>
</reference>